<dbReference type="STRING" id="1330018.A0A167I848"/>
<feature type="compositionally biased region" description="Acidic residues" evidence="1">
    <location>
        <begin position="310"/>
        <end position="325"/>
    </location>
</feature>
<dbReference type="EMBL" id="KV417311">
    <property type="protein sequence ID" value="KZO92392.1"/>
    <property type="molecule type" value="Genomic_DNA"/>
</dbReference>
<dbReference type="OrthoDB" id="10069995at2759"/>
<feature type="region of interest" description="Disordered" evidence="1">
    <location>
        <begin position="44"/>
        <end position="76"/>
    </location>
</feature>
<evidence type="ECO:0000256" key="1">
    <source>
        <dbReference type="SAM" id="MobiDB-lite"/>
    </source>
</evidence>
<organism evidence="4 5">
    <name type="scientific">Calocera viscosa (strain TUFC12733)</name>
    <dbReference type="NCBI Taxonomy" id="1330018"/>
    <lineage>
        <taxon>Eukaryota</taxon>
        <taxon>Fungi</taxon>
        <taxon>Dikarya</taxon>
        <taxon>Basidiomycota</taxon>
        <taxon>Agaricomycotina</taxon>
        <taxon>Dacrymycetes</taxon>
        <taxon>Dacrymycetales</taxon>
        <taxon>Dacrymycetaceae</taxon>
        <taxon>Calocera</taxon>
    </lineage>
</organism>
<accession>A0A167I848</accession>
<dbReference type="PANTHER" id="PTHR40124:SF1">
    <property type="entry name" value="DISAGGREGATASE RELATED REPEAT PROTEIN"/>
    <property type="match status" value="1"/>
</dbReference>
<protein>
    <submittedName>
        <fullName evidence="4">Polysaccharide lyase family 14 protein</fullName>
    </submittedName>
</protein>
<dbReference type="Gene3D" id="2.60.120.200">
    <property type="match status" value="2"/>
</dbReference>
<feature type="region of interest" description="Disordered" evidence="1">
    <location>
        <begin position="304"/>
        <end position="325"/>
    </location>
</feature>
<feature type="domain" description="Polysaccharide lyase 14" evidence="3">
    <location>
        <begin position="133"/>
        <end position="303"/>
    </location>
</feature>
<dbReference type="AlphaFoldDB" id="A0A167I848"/>
<dbReference type="GO" id="GO:0016829">
    <property type="term" value="F:lyase activity"/>
    <property type="evidence" value="ECO:0007669"/>
    <property type="project" value="UniProtKB-KW"/>
</dbReference>
<gene>
    <name evidence="4" type="ORF">CALVIDRAFT_601564</name>
</gene>
<keyword evidence="5" id="KW-1185">Reference proteome</keyword>
<dbReference type="Proteomes" id="UP000076738">
    <property type="component" value="Unassembled WGS sequence"/>
</dbReference>
<feature type="domain" description="Polysaccharide lyase 14" evidence="3">
    <location>
        <begin position="374"/>
        <end position="407"/>
    </location>
</feature>
<keyword evidence="4" id="KW-0456">Lyase</keyword>
<evidence type="ECO:0000256" key="2">
    <source>
        <dbReference type="SAM" id="SignalP"/>
    </source>
</evidence>
<evidence type="ECO:0000313" key="4">
    <source>
        <dbReference type="EMBL" id="KZO92392.1"/>
    </source>
</evidence>
<feature type="signal peptide" evidence="2">
    <location>
        <begin position="1"/>
        <end position="18"/>
    </location>
</feature>
<reference evidence="4 5" key="1">
    <citation type="journal article" date="2016" name="Mol. Biol. Evol.">
        <title>Comparative Genomics of Early-Diverging Mushroom-Forming Fungi Provides Insights into the Origins of Lignocellulose Decay Capabilities.</title>
        <authorList>
            <person name="Nagy L.G."/>
            <person name="Riley R."/>
            <person name="Tritt A."/>
            <person name="Adam C."/>
            <person name="Daum C."/>
            <person name="Floudas D."/>
            <person name="Sun H."/>
            <person name="Yadav J.S."/>
            <person name="Pangilinan J."/>
            <person name="Larsson K.H."/>
            <person name="Matsuura K."/>
            <person name="Barry K."/>
            <person name="Labutti K."/>
            <person name="Kuo R."/>
            <person name="Ohm R.A."/>
            <person name="Bhattacharya S.S."/>
            <person name="Shirouzu T."/>
            <person name="Yoshinaga Y."/>
            <person name="Martin F.M."/>
            <person name="Grigoriev I.V."/>
            <person name="Hibbett D.S."/>
        </authorList>
    </citation>
    <scope>NUCLEOTIDE SEQUENCE [LARGE SCALE GENOMIC DNA]</scope>
    <source>
        <strain evidence="4 5">TUFC12733</strain>
    </source>
</reference>
<feature type="compositionally biased region" description="Low complexity" evidence="1">
    <location>
        <begin position="45"/>
        <end position="76"/>
    </location>
</feature>
<dbReference type="Pfam" id="PF21294">
    <property type="entry name" value="Polysacc_lyase_14"/>
    <property type="match status" value="2"/>
</dbReference>
<evidence type="ECO:0000313" key="5">
    <source>
        <dbReference type="Proteomes" id="UP000076738"/>
    </source>
</evidence>
<dbReference type="InterPro" id="IPR048958">
    <property type="entry name" value="Polysacc_lyase_14"/>
</dbReference>
<feature type="chain" id="PRO_5007887983" evidence="2">
    <location>
        <begin position="19"/>
        <end position="413"/>
    </location>
</feature>
<evidence type="ECO:0000259" key="3">
    <source>
        <dbReference type="Pfam" id="PF21294"/>
    </source>
</evidence>
<proteinExistence type="predicted"/>
<sequence length="413" mass="44327">MQLYALLPLCCFVASGACAEIELPLGVDVPPLLESVLQILPLPTEPATTAPTSATTTTRPACQPPTTSTAPAPTRWTMSPHMTDLSSWNVTNFACGRQNLQFVHSIPSSLSAPAPSPSANTPILLSPARPLSLLRITYPSHSSDPSLTPLGGSDFYATPLPLSHSTSASLSYSIFFPQNFDFVRGGKLPGLYGGAYECSAGRSAEWCWSSRLMWRSGGKGELYLYAPLAAQTAALCTTPPQTICGSADGQSIGRGSFNFTRGGWTQVRQTVRLNTPGMWDGGFDLWAGGVRVIGLEGVFWRNEVPGAGQDGDDGEDDGDADEGGEDGIGLLDLPGLLLEMPTSPYQHFLLRPSSFLAGNTTRARLKKRSTIPQEPVGFSGIFFSTFFGGSGPEWETPVETWTWFRDFELVVNY</sequence>
<name>A0A167I848_CALVF</name>
<dbReference type="PANTHER" id="PTHR40124">
    <property type="match status" value="1"/>
</dbReference>
<keyword evidence="2" id="KW-0732">Signal</keyword>